<proteinExistence type="predicted"/>
<gene>
    <name evidence="2" type="ORF">QE152_g29735</name>
</gene>
<comment type="caution">
    <text evidence="2">The sequence shown here is derived from an EMBL/GenBank/DDBJ whole genome shotgun (WGS) entry which is preliminary data.</text>
</comment>
<protein>
    <submittedName>
        <fullName evidence="2">Uncharacterized protein</fullName>
    </submittedName>
</protein>
<sequence>MKPEQKLVANSVEHLSPYQAHLAKTFCVIQISIGPQQQQHASIRYTPNGPRLGSDLGAVYVGTRRATLRYDAASSYVGEKTRQRDGARVDDNGGEADRLVPTANSLLKGRRDVEKRQCNTASSARD</sequence>
<evidence type="ECO:0000313" key="2">
    <source>
        <dbReference type="EMBL" id="KAK9702759.1"/>
    </source>
</evidence>
<evidence type="ECO:0000313" key="3">
    <source>
        <dbReference type="Proteomes" id="UP001458880"/>
    </source>
</evidence>
<dbReference type="AlphaFoldDB" id="A0AAW1JGB8"/>
<feature type="region of interest" description="Disordered" evidence="1">
    <location>
        <begin position="79"/>
        <end position="126"/>
    </location>
</feature>
<evidence type="ECO:0000256" key="1">
    <source>
        <dbReference type="SAM" id="MobiDB-lite"/>
    </source>
</evidence>
<dbReference type="Proteomes" id="UP001458880">
    <property type="component" value="Unassembled WGS sequence"/>
</dbReference>
<keyword evidence="3" id="KW-1185">Reference proteome</keyword>
<accession>A0AAW1JGB8</accession>
<dbReference type="EMBL" id="JASPKY010000384">
    <property type="protein sequence ID" value="KAK9702759.1"/>
    <property type="molecule type" value="Genomic_DNA"/>
</dbReference>
<organism evidence="2 3">
    <name type="scientific">Popillia japonica</name>
    <name type="common">Japanese beetle</name>
    <dbReference type="NCBI Taxonomy" id="7064"/>
    <lineage>
        <taxon>Eukaryota</taxon>
        <taxon>Metazoa</taxon>
        <taxon>Ecdysozoa</taxon>
        <taxon>Arthropoda</taxon>
        <taxon>Hexapoda</taxon>
        <taxon>Insecta</taxon>
        <taxon>Pterygota</taxon>
        <taxon>Neoptera</taxon>
        <taxon>Endopterygota</taxon>
        <taxon>Coleoptera</taxon>
        <taxon>Polyphaga</taxon>
        <taxon>Scarabaeiformia</taxon>
        <taxon>Scarabaeidae</taxon>
        <taxon>Rutelinae</taxon>
        <taxon>Popillia</taxon>
    </lineage>
</organism>
<reference evidence="2 3" key="1">
    <citation type="journal article" date="2024" name="BMC Genomics">
        <title>De novo assembly and annotation of Popillia japonica's genome with initial clues to its potential as an invasive pest.</title>
        <authorList>
            <person name="Cucini C."/>
            <person name="Boschi S."/>
            <person name="Funari R."/>
            <person name="Cardaioli E."/>
            <person name="Iannotti N."/>
            <person name="Marturano G."/>
            <person name="Paoli F."/>
            <person name="Bruttini M."/>
            <person name="Carapelli A."/>
            <person name="Frati F."/>
            <person name="Nardi F."/>
        </authorList>
    </citation>
    <scope>NUCLEOTIDE SEQUENCE [LARGE SCALE GENOMIC DNA]</scope>
    <source>
        <strain evidence="2">DMR45628</strain>
    </source>
</reference>
<name>A0AAW1JGB8_POPJA</name>
<feature type="compositionally biased region" description="Basic and acidic residues" evidence="1">
    <location>
        <begin position="79"/>
        <end position="98"/>
    </location>
</feature>